<proteinExistence type="inferred from homology"/>
<gene>
    <name evidence="2" type="primary">tusC</name>
    <name evidence="2" type="ORF">NCTC13335_00672</name>
</gene>
<dbReference type="Pfam" id="PF02635">
    <property type="entry name" value="DsrE"/>
    <property type="match status" value="1"/>
</dbReference>
<dbReference type="SUPFAM" id="SSF75169">
    <property type="entry name" value="DsrEFH-like"/>
    <property type="match status" value="1"/>
</dbReference>
<evidence type="ECO:0000256" key="1">
    <source>
        <dbReference type="ARBA" id="ARBA00005996"/>
    </source>
</evidence>
<dbReference type="OrthoDB" id="9789418at2"/>
<dbReference type="EMBL" id="UGHS01000003">
    <property type="protein sequence ID" value="STO92815.1"/>
    <property type="molecule type" value="Genomic_DNA"/>
</dbReference>
<dbReference type="PANTHER" id="PTHR38780:SF1">
    <property type="entry name" value="PROTEIN TUSC"/>
    <property type="match status" value="1"/>
</dbReference>
<dbReference type="Proteomes" id="UP000255264">
    <property type="component" value="Unassembled WGS sequence"/>
</dbReference>
<comment type="similarity">
    <text evidence="1">Belongs to the DsrF/TusC family.</text>
</comment>
<evidence type="ECO:0000313" key="2">
    <source>
        <dbReference type="EMBL" id="STO92815.1"/>
    </source>
</evidence>
<dbReference type="InterPro" id="IPR017462">
    <property type="entry name" value="Sulphur_relay_TusC/DsrF"/>
</dbReference>
<keyword evidence="3" id="KW-1185">Reference proteome</keyword>
<dbReference type="InterPro" id="IPR003787">
    <property type="entry name" value="Sulphur_relay_DsrE/F-like"/>
</dbReference>
<dbReference type="NCBIfam" id="NF001238">
    <property type="entry name" value="PRK00211.1"/>
    <property type="match status" value="1"/>
</dbReference>
<accession>A0A377IX62</accession>
<dbReference type="Gene3D" id="3.40.1260.10">
    <property type="entry name" value="DsrEFH-like"/>
    <property type="match status" value="1"/>
</dbReference>
<reference evidence="2 3" key="1">
    <citation type="submission" date="2018-06" db="EMBL/GenBank/DDBJ databases">
        <authorList>
            <consortium name="Pathogen Informatics"/>
            <person name="Doyle S."/>
        </authorList>
    </citation>
    <scope>NUCLEOTIDE SEQUENCE [LARGE SCALE GENOMIC DNA]</scope>
    <source>
        <strain evidence="2 3">NCTC13335</strain>
    </source>
</reference>
<dbReference type="RefSeq" id="WP_007242761.1">
    <property type="nucleotide sequence ID" value="NZ_LT906463.1"/>
</dbReference>
<protein>
    <submittedName>
        <fullName evidence="2">Intraceullular sulfur oxidation protein</fullName>
    </submittedName>
</protein>
<dbReference type="AlphaFoldDB" id="A0A377IX62"/>
<organism evidence="2 3">
    <name type="scientific">Haemophilus pittmaniae</name>
    <dbReference type="NCBI Taxonomy" id="249188"/>
    <lineage>
        <taxon>Bacteria</taxon>
        <taxon>Pseudomonadati</taxon>
        <taxon>Pseudomonadota</taxon>
        <taxon>Gammaproteobacteria</taxon>
        <taxon>Pasteurellales</taxon>
        <taxon>Pasteurellaceae</taxon>
        <taxon>Haemophilus</taxon>
    </lineage>
</organism>
<sequence length="119" mass="13447">MKLAFIFRTAPHGRSISREGLDALLAATAFCDETDIGVFFVEDGILNLLSNQEPTAILQKDVAKMFKLLDLYDIEQRFICADSLAQFSLRADELVLACQVLPRSEWMAQLQQAEKIFTF</sequence>
<dbReference type="PANTHER" id="PTHR38780">
    <property type="entry name" value="PROTEIN TUSC"/>
    <property type="match status" value="1"/>
</dbReference>
<dbReference type="NCBIfam" id="TIGR03010">
    <property type="entry name" value="sulf_tusC_dsrF"/>
    <property type="match status" value="1"/>
</dbReference>
<name>A0A377IX62_9PAST</name>
<dbReference type="InterPro" id="IPR027396">
    <property type="entry name" value="DsrEFH-like"/>
</dbReference>
<evidence type="ECO:0000313" key="3">
    <source>
        <dbReference type="Proteomes" id="UP000255264"/>
    </source>
</evidence>